<reference evidence="2 3" key="2">
    <citation type="journal article" date="2011" name="PLoS Genet.">
        <title>Caenorhabditis briggsae recombinant inbred line genotypes reveal inter-strain incompatibility and the evolution of recombination.</title>
        <authorList>
            <person name="Ross J.A."/>
            <person name="Koboldt D.C."/>
            <person name="Staisch J.E."/>
            <person name="Chamberlin H.M."/>
            <person name="Gupta B.P."/>
            <person name="Miller R.D."/>
            <person name="Baird S.E."/>
            <person name="Haag E.S."/>
        </authorList>
    </citation>
    <scope>NUCLEOTIDE SEQUENCE [LARGE SCALE GENOMIC DNA]</scope>
    <source>
        <strain evidence="2 3">AF16</strain>
    </source>
</reference>
<keyword evidence="1" id="KW-0472">Membrane</keyword>
<dbReference type="EMBL" id="HE600954">
    <property type="protein sequence ID" value="CAR99379.1"/>
    <property type="molecule type" value="Genomic_DNA"/>
</dbReference>
<evidence type="ECO:0000256" key="1">
    <source>
        <dbReference type="SAM" id="Phobius"/>
    </source>
</evidence>
<dbReference type="STRING" id="6238.B6IHJ9"/>
<dbReference type="InterPro" id="IPR019422">
    <property type="entry name" value="7TM_GPCR_serpentine_rcpt_Srh"/>
</dbReference>
<dbReference type="Pfam" id="PF10318">
    <property type="entry name" value="7TM_GPCR_Srh"/>
    <property type="match status" value="1"/>
</dbReference>
<name>B6IHJ9_CAEBR</name>
<keyword evidence="3" id="KW-1185">Reference proteome</keyword>
<dbReference type="HOGENOM" id="CLU_193221_0_0_1"/>
<evidence type="ECO:0000313" key="2">
    <source>
        <dbReference type="EMBL" id="CAR99379.1"/>
    </source>
</evidence>
<evidence type="ECO:0000313" key="3">
    <source>
        <dbReference type="Proteomes" id="UP000008549"/>
    </source>
</evidence>
<keyword evidence="1" id="KW-1133">Transmembrane helix</keyword>
<protein>
    <submittedName>
        <fullName evidence="2">Protein CBG27125</fullName>
    </submittedName>
</protein>
<feature type="transmembrane region" description="Helical" evidence="1">
    <location>
        <begin position="36"/>
        <end position="55"/>
    </location>
</feature>
<dbReference type="OMA" id="SWESLAY"/>
<accession>B6IHJ9</accession>
<dbReference type="CTD" id="68918583"/>
<proteinExistence type="predicted"/>
<gene>
    <name evidence="2" type="ORF">CBG27125</name>
    <name evidence="2" type="ORF">CBG_27125</name>
</gene>
<dbReference type="GeneID" id="68918583"/>
<dbReference type="KEGG" id="cbr:CBG_27125"/>
<keyword evidence="1" id="KW-0812">Transmembrane</keyword>
<dbReference type="AlphaFoldDB" id="B6IHJ9"/>
<dbReference type="InParanoid" id="B6IHJ9"/>
<dbReference type="RefSeq" id="XP_045098942.1">
    <property type="nucleotide sequence ID" value="XM_045237754.1"/>
</dbReference>
<dbReference type="Proteomes" id="UP000008549">
    <property type="component" value="Unassembled WGS sequence"/>
</dbReference>
<sequence length="74" mass="8934">MTTNYLVQEYYLSNYIRCPKNEGLLSSWESLAYPSHLFMIMLMPLYIFGGYCILYKTPNSMKPVKWPLFNWHVW</sequence>
<organism evidence="2 3">
    <name type="scientific">Caenorhabditis briggsae</name>
    <dbReference type="NCBI Taxonomy" id="6238"/>
    <lineage>
        <taxon>Eukaryota</taxon>
        <taxon>Metazoa</taxon>
        <taxon>Ecdysozoa</taxon>
        <taxon>Nematoda</taxon>
        <taxon>Chromadorea</taxon>
        <taxon>Rhabditida</taxon>
        <taxon>Rhabditina</taxon>
        <taxon>Rhabditomorpha</taxon>
        <taxon>Rhabditoidea</taxon>
        <taxon>Rhabditidae</taxon>
        <taxon>Peloderinae</taxon>
        <taxon>Caenorhabditis</taxon>
    </lineage>
</organism>
<reference evidence="2 3" key="1">
    <citation type="journal article" date="2003" name="PLoS Biol.">
        <title>The genome sequence of Caenorhabditis briggsae: a platform for comparative genomics.</title>
        <authorList>
            <person name="Stein L.D."/>
            <person name="Bao Z."/>
            <person name="Blasiar D."/>
            <person name="Blumenthal T."/>
            <person name="Brent M.R."/>
            <person name="Chen N."/>
            <person name="Chinwalla A."/>
            <person name="Clarke L."/>
            <person name="Clee C."/>
            <person name="Coghlan A."/>
            <person name="Coulson A."/>
            <person name="D'Eustachio P."/>
            <person name="Fitch D.H."/>
            <person name="Fulton L.A."/>
            <person name="Fulton R.E."/>
            <person name="Griffiths-Jones S."/>
            <person name="Harris T.W."/>
            <person name="Hillier L.W."/>
            <person name="Kamath R."/>
            <person name="Kuwabara P.E."/>
            <person name="Mardis E.R."/>
            <person name="Marra M.A."/>
            <person name="Miner T.L."/>
            <person name="Minx P."/>
            <person name="Mullikin J.C."/>
            <person name="Plumb R.W."/>
            <person name="Rogers J."/>
            <person name="Schein J.E."/>
            <person name="Sohrmann M."/>
            <person name="Spieth J."/>
            <person name="Stajich J.E."/>
            <person name="Wei C."/>
            <person name="Willey D."/>
            <person name="Wilson R.K."/>
            <person name="Durbin R."/>
            <person name="Waterston R.H."/>
        </authorList>
    </citation>
    <scope>NUCLEOTIDE SEQUENCE [LARGE SCALE GENOMIC DNA]</scope>
    <source>
        <strain evidence="2 3">AF16</strain>
    </source>
</reference>